<dbReference type="Proteomes" id="UP001597053">
    <property type="component" value="Unassembled WGS sequence"/>
</dbReference>
<sequence>MVDLVVLGRSGDCGGPAGPGWPDVIRVIGYLAVLRPGRREFFYDGK</sequence>
<reference evidence="2" key="1">
    <citation type="journal article" date="2019" name="Int. J. Syst. Evol. Microbiol.">
        <title>The Global Catalogue of Microorganisms (GCM) 10K type strain sequencing project: providing services to taxonomists for standard genome sequencing and annotation.</title>
        <authorList>
            <consortium name="The Broad Institute Genomics Platform"/>
            <consortium name="The Broad Institute Genome Sequencing Center for Infectious Disease"/>
            <person name="Wu L."/>
            <person name="Ma J."/>
        </authorList>
    </citation>
    <scope>NUCLEOTIDE SEQUENCE [LARGE SCALE GENOMIC DNA]</scope>
    <source>
        <strain evidence="2">JCM 32148</strain>
    </source>
</reference>
<protein>
    <submittedName>
        <fullName evidence="1">Uncharacterized protein</fullName>
    </submittedName>
</protein>
<organism evidence="1 2">
    <name type="scientific">Micromonospora azadirachtae</name>
    <dbReference type="NCBI Taxonomy" id="1970735"/>
    <lineage>
        <taxon>Bacteria</taxon>
        <taxon>Bacillati</taxon>
        <taxon>Actinomycetota</taxon>
        <taxon>Actinomycetes</taxon>
        <taxon>Micromonosporales</taxon>
        <taxon>Micromonosporaceae</taxon>
        <taxon>Micromonospora</taxon>
    </lineage>
</organism>
<gene>
    <name evidence="1" type="ORF">ACFQZ8_11770</name>
</gene>
<evidence type="ECO:0000313" key="1">
    <source>
        <dbReference type="EMBL" id="MFD0784586.1"/>
    </source>
</evidence>
<accession>A0ABW3A116</accession>
<proteinExistence type="predicted"/>
<name>A0ABW3A116_9ACTN</name>
<dbReference type="EMBL" id="JBHTHM010000468">
    <property type="protein sequence ID" value="MFD0784586.1"/>
    <property type="molecule type" value="Genomic_DNA"/>
</dbReference>
<evidence type="ECO:0000313" key="2">
    <source>
        <dbReference type="Proteomes" id="UP001597053"/>
    </source>
</evidence>
<comment type="caution">
    <text evidence="1">The sequence shown here is derived from an EMBL/GenBank/DDBJ whole genome shotgun (WGS) entry which is preliminary data.</text>
</comment>
<keyword evidence="2" id="KW-1185">Reference proteome</keyword>